<evidence type="ECO:0000313" key="1">
    <source>
        <dbReference type="EMBL" id="GAG54950.1"/>
    </source>
</evidence>
<sequence length="80" mass="8929">MQYFTAVSLHVDHQIKEPIKVLPDLVDDIKKEYPDENVSLDGNIIVWGARNASTNFVVPTGGKSKTFFVDGKLPSMKKIP</sequence>
<dbReference type="AlphaFoldDB" id="X0YGF8"/>
<protein>
    <submittedName>
        <fullName evidence="1">Uncharacterized protein</fullName>
    </submittedName>
</protein>
<comment type="caution">
    <text evidence="1">The sequence shown here is derived from an EMBL/GenBank/DDBJ whole genome shotgun (WGS) entry which is preliminary data.</text>
</comment>
<dbReference type="EMBL" id="BART01007214">
    <property type="protein sequence ID" value="GAG54950.1"/>
    <property type="molecule type" value="Genomic_DNA"/>
</dbReference>
<accession>X0YGF8</accession>
<reference evidence="1" key="1">
    <citation type="journal article" date="2014" name="Front. Microbiol.">
        <title>High frequency of phylogenetically diverse reductive dehalogenase-homologous genes in deep subseafloor sedimentary metagenomes.</title>
        <authorList>
            <person name="Kawai M."/>
            <person name="Futagami T."/>
            <person name="Toyoda A."/>
            <person name="Takaki Y."/>
            <person name="Nishi S."/>
            <person name="Hori S."/>
            <person name="Arai W."/>
            <person name="Tsubouchi T."/>
            <person name="Morono Y."/>
            <person name="Uchiyama I."/>
            <person name="Ito T."/>
            <person name="Fujiyama A."/>
            <person name="Inagaki F."/>
            <person name="Takami H."/>
        </authorList>
    </citation>
    <scope>NUCLEOTIDE SEQUENCE</scope>
    <source>
        <strain evidence="1">Expedition CK06-06</strain>
    </source>
</reference>
<organism evidence="1">
    <name type="scientific">marine sediment metagenome</name>
    <dbReference type="NCBI Taxonomy" id="412755"/>
    <lineage>
        <taxon>unclassified sequences</taxon>
        <taxon>metagenomes</taxon>
        <taxon>ecological metagenomes</taxon>
    </lineage>
</organism>
<name>X0YGF8_9ZZZZ</name>
<proteinExistence type="predicted"/>
<gene>
    <name evidence="1" type="ORF">S01H4_16445</name>
</gene>